<dbReference type="InterPro" id="IPR001343">
    <property type="entry name" value="Hemolysn_Ca-bd"/>
</dbReference>
<keyword evidence="6" id="KW-1185">Reference proteome</keyword>
<dbReference type="Pfam" id="PF00353">
    <property type="entry name" value="HemolysinCabind"/>
    <property type="match status" value="7"/>
</dbReference>
<name>A0A2R8AZ27_9RHOB</name>
<accession>A0A2R8AZ27</accession>
<reference evidence="6" key="1">
    <citation type="submission" date="2018-03" db="EMBL/GenBank/DDBJ databases">
        <authorList>
            <person name="Rodrigo-Torres L."/>
            <person name="Arahal R. D."/>
            <person name="Lucena T."/>
        </authorList>
    </citation>
    <scope>NUCLEOTIDE SEQUENCE [LARGE SCALE GENOMIC DNA]</scope>
    <source>
        <strain evidence="6">CECT 8871</strain>
    </source>
</reference>
<dbReference type="SUPFAM" id="SSF51120">
    <property type="entry name" value="beta-Roll"/>
    <property type="match status" value="2"/>
</dbReference>
<dbReference type="Proteomes" id="UP000244904">
    <property type="component" value="Unassembled WGS sequence"/>
</dbReference>
<dbReference type="InterPro" id="IPR011049">
    <property type="entry name" value="Serralysin-like_metalloprot_C"/>
</dbReference>
<organism evidence="5 6">
    <name type="scientific">Pseudoprimorskyibacter insulae</name>
    <dbReference type="NCBI Taxonomy" id="1695997"/>
    <lineage>
        <taxon>Bacteria</taxon>
        <taxon>Pseudomonadati</taxon>
        <taxon>Pseudomonadota</taxon>
        <taxon>Alphaproteobacteria</taxon>
        <taxon>Rhodobacterales</taxon>
        <taxon>Paracoccaceae</taxon>
        <taxon>Pseudoprimorskyibacter</taxon>
    </lineage>
</organism>
<dbReference type="RefSeq" id="WP_108886947.1">
    <property type="nucleotide sequence ID" value="NZ_OMOJ01000006.1"/>
</dbReference>
<dbReference type="GO" id="GO:0005576">
    <property type="term" value="C:extracellular region"/>
    <property type="evidence" value="ECO:0007669"/>
    <property type="project" value="UniProtKB-SubCell"/>
</dbReference>
<dbReference type="InterPro" id="IPR050557">
    <property type="entry name" value="RTX_toxin/Mannuronan_C5-epim"/>
</dbReference>
<comment type="subcellular location">
    <subcellularLocation>
        <location evidence="1">Secreted</location>
    </subcellularLocation>
</comment>
<dbReference type="InterPro" id="IPR018511">
    <property type="entry name" value="Hemolysin-typ_Ca-bd_CS"/>
</dbReference>
<feature type="region of interest" description="Disordered" evidence="3">
    <location>
        <begin position="366"/>
        <end position="399"/>
    </location>
</feature>
<evidence type="ECO:0000256" key="2">
    <source>
        <dbReference type="ARBA" id="ARBA00022525"/>
    </source>
</evidence>
<evidence type="ECO:0000256" key="3">
    <source>
        <dbReference type="SAM" id="MobiDB-lite"/>
    </source>
</evidence>
<dbReference type="PROSITE" id="PS00330">
    <property type="entry name" value="HEMOLYSIN_CALCIUM"/>
    <property type="match status" value="7"/>
</dbReference>
<dbReference type="Pfam" id="PF13448">
    <property type="entry name" value="DUF4114"/>
    <property type="match status" value="1"/>
</dbReference>
<sequence>MFQTDLLTIAQTGAMKVTFDFEEAGFRNTIGVYKVDAAGNFTQTEVMWENASLKGSGGDLVGGVSSFEYQVQAGDKVGFFLIANGFGQNNFSTLTEGTYSFVDAKGKPATINSTGSRLVHTADNGKVTLLNGQIYHTAAFGDRTKLNADGLTHTLGYKQNDNGSFQIGFEDLWQGGDKDYDDAVFTVSVDAASIEVLKEHFATTLQPATTGMYINTASYMATAAGDDRLSGNLGADTLEGMQGNDLLAGGGAGAEWRMVGGKWVYDPSKLSTDGQGIVFDESDDVIDGGSGDDVLLGGRGNDLLSGGAGKDTINAGRGDDVASGGDDNDVINLEDGNDYASGGNGNDTINGGLGEDVMFGGDGNDALRGGEDNDQLYGDAGNDELHGAQGNDLLSGGEGNDKLFGGVGADTLLGGDGNDTLDGGTEADVLEGGAGDDFLQGGADNDSLSGGDGVDKIVGGKGSDTISGGAGADQLWGGEWSKDGSADTFVFEQGCGRDMIHDFEAGIDMIDLSAFGFDQSDLASAITDRGWCLEIDLGSDDTNDSIVIKSLSLANVTDSTFIL</sequence>
<evidence type="ECO:0000259" key="4">
    <source>
        <dbReference type="Pfam" id="PF13448"/>
    </source>
</evidence>
<proteinExistence type="predicted"/>
<dbReference type="GO" id="GO:0005509">
    <property type="term" value="F:calcium ion binding"/>
    <property type="evidence" value="ECO:0007669"/>
    <property type="project" value="InterPro"/>
</dbReference>
<keyword evidence="2" id="KW-0964">Secreted</keyword>
<dbReference type="InterPro" id="IPR025193">
    <property type="entry name" value="DUF4114"/>
</dbReference>
<feature type="domain" description="DUF4114" evidence="4">
    <location>
        <begin position="72"/>
        <end position="189"/>
    </location>
</feature>
<evidence type="ECO:0000256" key="1">
    <source>
        <dbReference type="ARBA" id="ARBA00004613"/>
    </source>
</evidence>
<protein>
    <submittedName>
        <fullName evidence="5">Leukotoxin</fullName>
    </submittedName>
</protein>
<dbReference type="EMBL" id="OMOJ01000006">
    <property type="protein sequence ID" value="SPF81099.1"/>
    <property type="molecule type" value="Genomic_DNA"/>
</dbReference>
<dbReference type="PANTHER" id="PTHR38340">
    <property type="entry name" value="S-LAYER PROTEIN"/>
    <property type="match status" value="1"/>
</dbReference>
<dbReference type="Gene3D" id="2.150.10.10">
    <property type="entry name" value="Serralysin-like metalloprotease, C-terminal"/>
    <property type="match status" value="5"/>
</dbReference>
<evidence type="ECO:0000313" key="5">
    <source>
        <dbReference type="EMBL" id="SPF81099.1"/>
    </source>
</evidence>
<dbReference type="PANTHER" id="PTHR38340:SF1">
    <property type="entry name" value="S-LAYER PROTEIN"/>
    <property type="match status" value="1"/>
</dbReference>
<evidence type="ECO:0000313" key="6">
    <source>
        <dbReference type="Proteomes" id="UP000244904"/>
    </source>
</evidence>
<dbReference type="OrthoDB" id="6305173at2"/>
<gene>
    <name evidence="5" type="primary">ltxA_18</name>
    <name evidence="5" type="ORF">PRI8871_02917</name>
</gene>
<dbReference type="PRINTS" id="PR00313">
    <property type="entry name" value="CABNDNGRPT"/>
</dbReference>
<dbReference type="AlphaFoldDB" id="A0A2R8AZ27"/>